<evidence type="ECO:0000313" key="3">
    <source>
        <dbReference type="Proteomes" id="UP000033448"/>
    </source>
</evidence>
<dbReference type="EMBL" id="JYIT01000076">
    <property type="protein sequence ID" value="KJL23579.1"/>
    <property type="molecule type" value="Genomic_DNA"/>
</dbReference>
<reference evidence="2 3" key="1">
    <citation type="submission" date="2015-02" db="EMBL/GenBank/DDBJ databases">
        <title>Draft genome sequences of ten Microbacterium spp. with emphasis on heavy metal contaminated environments.</title>
        <authorList>
            <person name="Corretto E."/>
        </authorList>
    </citation>
    <scope>NUCLEOTIDE SEQUENCE [LARGE SCALE GENOMIC DNA]</scope>
    <source>
        <strain evidence="2 3">DSM 23848</strain>
    </source>
</reference>
<feature type="domain" description="DUF7882" evidence="1">
    <location>
        <begin position="1"/>
        <end position="92"/>
    </location>
</feature>
<sequence length="99" mass="10916">MGTLTYGLEDRRVEIEDVTLAHLMVAIVATLTSDDSVLLWVHPDRLDGADRVQLLPSTPMRFSFDGPEPHSLDPRTVAKLAVRLADPAGFTIPEHSTPR</sequence>
<proteinExistence type="predicted"/>
<name>A0A0F0KSW6_9MICO</name>
<keyword evidence="3" id="KW-1185">Reference proteome</keyword>
<accession>A0A0F0KSW6</accession>
<dbReference type="OrthoDB" id="5123855at2"/>
<evidence type="ECO:0000313" key="2">
    <source>
        <dbReference type="EMBL" id="KJL23579.1"/>
    </source>
</evidence>
<dbReference type="RefSeq" id="WP_052674311.1">
    <property type="nucleotide sequence ID" value="NZ_CP099706.1"/>
</dbReference>
<dbReference type="Proteomes" id="UP000033448">
    <property type="component" value="Unassembled WGS sequence"/>
</dbReference>
<dbReference type="PATRIC" id="fig|582680.7.peg.2045"/>
<dbReference type="Pfam" id="PF25355">
    <property type="entry name" value="DUF7882"/>
    <property type="match status" value="1"/>
</dbReference>
<dbReference type="InterPro" id="IPR057204">
    <property type="entry name" value="DUF7882"/>
</dbReference>
<evidence type="ECO:0000259" key="1">
    <source>
        <dbReference type="Pfam" id="PF25355"/>
    </source>
</evidence>
<dbReference type="AlphaFoldDB" id="A0A0F0KSW6"/>
<organism evidence="2 3">
    <name type="scientific">Microbacterium azadirachtae</name>
    <dbReference type="NCBI Taxonomy" id="582680"/>
    <lineage>
        <taxon>Bacteria</taxon>
        <taxon>Bacillati</taxon>
        <taxon>Actinomycetota</taxon>
        <taxon>Actinomycetes</taxon>
        <taxon>Micrococcales</taxon>
        <taxon>Microbacteriaceae</taxon>
        <taxon>Microbacterium</taxon>
    </lineage>
</organism>
<gene>
    <name evidence="2" type="ORF">RL72_02001</name>
</gene>
<comment type="caution">
    <text evidence="2">The sequence shown here is derived from an EMBL/GenBank/DDBJ whole genome shotgun (WGS) entry which is preliminary data.</text>
</comment>
<protein>
    <recommendedName>
        <fullName evidence="1">DUF7882 domain-containing protein</fullName>
    </recommendedName>
</protein>